<dbReference type="KEGG" id="ahh:RY45_20075"/>
<dbReference type="SUPFAM" id="SSF52540">
    <property type="entry name" value="P-loop containing nucleoside triphosphate hydrolases"/>
    <property type="match status" value="2"/>
</dbReference>
<evidence type="ECO:0000256" key="14">
    <source>
        <dbReference type="ARBA" id="ARBA00023136"/>
    </source>
</evidence>
<keyword evidence="9" id="KW-0862">Zinc</keyword>
<keyword evidence="11 16" id="KW-0653">Protein transport</keyword>
<evidence type="ECO:0000256" key="3">
    <source>
        <dbReference type="ARBA" id="ARBA00022448"/>
    </source>
</evidence>
<evidence type="ECO:0000313" key="24">
    <source>
        <dbReference type="Proteomes" id="UP001214666"/>
    </source>
</evidence>
<dbReference type="RefSeq" id="WP_011707576.1">
    <property type="nucleotide sequence ID" value="NZ_AP019193.1"/>
</dbReference>
<keyword evidence="8 16" id="KW-0547">Nucleotide-binding</keyword>
<dbReference type="KEGG" id="ahi:VU14_02315"/>
<dbReference type="InterPro" id="IPR044722">
    <property type="entry name" value="SecA_SF2_C"/>
</dbReference>
<gene>
    <name evidence="16 22" type="primary">secA</name>
    <name evidence="21" type="ORF">C6C11_09375</name>
    <name evidence="22" type="ORF">PY771_23790</name>
</gene>
<evidence type="ECO:0000259" key="20">
    <source>
        <dbReference type="PROSITE" id="PS51196"/>
    </source>
</evidence>
<keyword evidence="10 16" id="KW-0067">ATP-binding</keyword>
<dbReference type="Proteomes" id="UP000253075">
    <property type="component" value="Unassembled WGS sequence"/>
</dbReference>
<evidence type="ECO:0000256" key="4">
    <source>
        <dbReference type="ARBA" id="ARBA00022475"/>
    </source>
</evidence>
<dbReference type="Pfam" id="PF07517">
    <property type="entry name" value="SecA_DEAD"/>
    <property type="match status" value="1"/>
</dbReference>
<dbReference type="GO" id="GO:0005524">
    <property type="term" value="F:ATP binding"/>
    <property type="evidence" value="ECO:0007669"/>
    <property type="project" value="UniProtKB-UniRule"/>
</dbReference>
<dbReference type="PROSITE" id="PS01312">
    <property type="entry name" value="SECA"/>
    <property type="match status" value="1"/>
</dbReference>
<reference evidence="21" key="3">
    <citation type="submission" date="2018-02" db="EMBL/GenBank/DDBJ databases">
        <authorList>
            <person name="Williamson C."/>
        </authorList>
    </citation>
    <scope>NUCLEOTIDE SEQUENCE</scope>
    <source>
        <strain evidence="21">AFG_SD03_1510_Ahy_093</strain>
    </source>
</reference>
<keyword evidence="12 16" id="KW-1278">Translocase</keyword>
<keyword evidence="4 16" id="KW-1003">Cell membrane</keyword>
<dbReference type="EC" id="7.4.2.8" evidence="16"/>
<evidence type="ECO:0000256" key="7">
    <source>
        <dbReference type="ARBA" id="ARBA00022723"/>
    </source>
</evidence>
<protein>
    <recommendedName>
        <fullName evidence="16 17">Protein translocase subunit SecA</fullName>
        <ecNumber evidence="16">7.4.2.8</ecNumber>
    </recommendedName>
</protein>
<dbReference type="Proteomes" id="UP001214666">
    <property type="component" value="Chromosome"/>
</dbReference>
<dbReference type="FunFam" id="3.40.50.300:FF:000081">
    <property type="entry name" value="Preprotein translocase subunit SecA"/>
    <property type="match status" value="1"/>
</dbReference>
<evidence type="ECO:0000259" key="19">
    <source>
        <dbReference type="PROSITE" id="PS51192"/>
    </source>
</evidence>
<evidence type="ECO:0000256" key="2">
    <source>
        <dbReference type="ARBA" id="ARBA00007650"/>
    </source>
</evidence>
<dbReference type="GO" id="GO:0031522">
    <property type="term" value="C:cell envelope Sec protein transport complex"/>
    <property type="evidence" value="ECO:0007669"/>
    <property type="project" value="TreeGrafter"/>
</dbReference>
<evidence type="ECO:0000256" key="12">
    <source>
        <dbReference type="ARBA" id="ARBA00022967"/>
    </source>
</evidence>
<dbReference type="GO" id="GO:0008564">
    <property type="term" value="F:protein-exporting ATPase activity"/>
    <property type="evidence" value="ECO:0007669"/>
    <property type="project" value="UniProtKB-EC"/>
</dbReference>
<accession>A0AAQ2MDM9</accession>
<organism evidence="22 24">
    <name type="scientific">Aeromonas hydrophila</name>
    <dbReference type="NCBI Taxonomy" id="644"/>
    <lineage>
        <taxon>Bacteria</taxon>
        <taxon>Pseudomonadati</taxon>
        <taxon>Pseudomonadota</taxon>
        <taxon>Gammaproteobacteria</taxon>
        <taxon>Aeromonadales</taxon>
        <taxon>Aeromonadaceae</taxon>
        <taxon>Aeromonas</taxon>
    </lineage>
</organism>
<dbReference type="NCBIfam" id="NF009538">
    <property type="entry name" value="PRK12904.1"/>
    <property type="match status" value="1"/>
</dbReference>
<dbReference type="InterPro" id="IPR000185">
    <property type="entry name" value="SecA"/>
</dbReference>
<keyword evidence="5 16" id="KW-0963">Cytoplasm</keyword>
<dbReference type="PROSITE" id="PS51192">
    <property type="entry name" value="HELICASE_ATP_BIND_1"/>
    <property type="match status" value="1"/>
</dbReference>
<dbReference type="PROSITE" id="PS51196">
    <property type="entry name" value="SECA_MOTOR_DEAD"/>
    <property type="match status" value="1"/>
</dbReference>
<evidence type="ECO:0000256" key="6">
    <source>
        <dbReference type="ARBA" id="ARBA00022519"/>
    </source>
</evidence>
<dbReference type="EMBL" id="CP118942">
    <property type="protein sequence ID" value="WEE26574.1"/>
    <property type="molecule type" value="Genomic_DNA"/>
</dbReference>
<dbReference type="GO" id="GO:0005886">
    <property type="term" value="C:plasma membrane"/>
    <property type="evidence" value="ECO:0007669"/>
    <property type="project" value="UniProtKB-SubCell"/>
</dbReference>
<dbReference type="InterPro" id="IPR027417">
    <property type="entry name" value="P-loop_NTPase"/>
</dbReference>
<evidence type="ECO:0000256" key="1">
    <source>
        <dbReference type="ARBA" id="ARBA00001947"/>
    </source>
</evidence>
<dbReference type="GO" id="GO:0046872">
    <property type="term" value="F:metal ion binding"/>
    <property type="evidence" value="ECO:0007669"/>
    <property type="project" value="UniProtKB-KW"/>
</dbReference>
<evidence type="ECO:0000313" key="23">
    <source>
        <dbReference type="Proteomes" id="UP000253075"/>
    </source>
</evidence>
<evidence type="ECO:0000256" key="18">
    <source>
        <dbReference type="SAM" id="MobiDB-lite"/>
    </source>
</evidence>
<reference evidence="21 23" key="1">
    <citation type="journal article" date="2018" name="PLoS ONE">
        <title>Phenotypic characterization and whole genome analysis of extended-spectrum beta-lactamase-producing bacteria isolated from dogs in Germany.</title>
        <authorList>
            <person name="Boehmer T."/>
            <person name="Vogler A.J."/>
            <person name="Thomas A."/>
            <person name="Sauer S."/>
            <person name="Hergenroether M."/>
            <person name="Straubinger R.K."/>
            <person name="Birdsell D."/>
            <person name="Keim P."/>
            <person name="Sahl J.W."/>
            <person name="Williamson C.H."/>
            <person name="Riehm J.M."/>
        </authorList>
    </citation>
    <scope>NUCLEOTIDE SEQUENCE [LARGE SCALE GENOMIC DNA]</scope>
    <source>
        <strain evidence="21 23">AFG_SD03_1510_Ahy_093</strain>
    </source>
</reference>
<dbReference type="FunFam" id="3.90.1440.10:FF:000001">
    <property type="entry name" value="Preprotein translocase subunit SecA"/>
    <property type="match status" value="1"/>
</dbReference>
<comment type="cofactor">
    <cofactor evidence="1">
        <name>Zn(2+)</name>
        <dbReference type="ChEBI" id="CHEBI:29105"/>
    </cofactor>
</comment>
<dbReference type="InterPro" id="IPR004027">
    <property type="entry name" value="SEC_C_motif"/>
</dbReference>
<proteinExistence type="inferred from homology"/>
<feature type="binding site" evidence="16">
    <location>
        <position position="512"/>
    </location>
    <ligand>
        <name>ATP</name>
        <dbReference type="ChEBI" id="CHEBI:30616"/>
    </ligand>
</feature>
<comment type="similarity">
    <text evidence="2 16 17">Belongs to the SecA family.</text>
</comment>
<dbReference type="FunFam" id="3.40.50.300:FF:000113">
    <property type="entry name" value="Preprotein translocase subunit SecA"/>
    <property type="match status" value="1"/>
</dbReference>
<dbReference type="Gene3D" id="1.10.3060.10">
    <property type="entry name" value="Helical scaffold and wing domains of SecA"/>
    <property type="match status" value="1"/>
</dbReference>
<keyword evidence="13 16" id="KW-0811">Translocation</keyword>
<dbReference type="InterPro" id="IPR036670">
    <property type="entry name" value="SecA_X-link_sf"/>
</dbReference>
<dbReference type="Pfam" id="PF02810">
    <property type="entry name" value="SEC-C"/>
    <property type="match status" value="1"/>
</dbReference>
<sequence length="906" mass="102133">MISTLLTKIIGSRNDRTLKALRKIVKQINAMEPQFEALSDAQLQAKTAEYRQRLEQGETLEQLLPEAFATVREASRRVFGMRHFDVQLIGGMVLNSNRIAEMKTGEGKTLTATLPAYLNALSGRGVHVVTVNDYLAKRDAEANRPLFAFLGMTVDCNVPGMDASQKRDAYAADITYGTNNEFGFDYLRDNMAFSPEQRVQRPLNYALVDEVDSVLIDEARTPLIISGPAEDSSELYIRVNKLIPLLVKQDKEDSEEYTGDGHYTVDEKNRQALLTENGQIFVEELLKKEGLLAEDDSLFSATNISLLHHVNAGLRAHTLFERNVDYIVQKDEIVIVDEHTGRTMPGRRWSDGLHQAVEAKEGVKIQNENQTLASITFQNYFRLYDKLAGMTGTADTEAFEFQQIYGLDTVVIPTNKPMVRKDMGDLVYLTANEKYAAIIEDIRGCVERGQPVLVGTVSIENSELLSGILTKENIPHKVLNAKFHAMEAEIVAQAGQTGAVTIATNMAGRGTDIVLGGNWQAEIAQLENPTEAQIAELKAAWQVRHDAVLAAGGLHIIGTERHESRRIDNQLRGRSGRQGDPGSSRFYLSMEDTLMRIFASDRVTGMMKKLGMEEGEAIEHPWVTKAIENAQRKVEGRNFDIRKSLLEFDDVANDQRKVVYEQRNELLDTSDISETIHVIRDDVYGAIIDEYIPPQSLEEMWDVPGLEARLKSDFALDLPLQQWLAEDDKLYEEKLRERILDEATKLYAHKEELVGKEVLRNFEKAVMLQTLDGLWKEHLAAMDHLRQGIHLRGYAQKNPKQEYKRESFDLFTQMLETLKRDVVSILSRVQVQERDVEAMEEQQRQQAEAAPRTYTHAAADNQLADDEAQAEAAPVTFVRDEQKVGRNDPCPCGSGKKYKHCHGQLT</sequence>
<evidence type="ECO:0000256" key="17">
    <source>
        <dbReference type="RuleBase" id="RU003874"/>
    </source>
</evidence>
<evidence type="ECO:0000256" key="8">
    <source>
        <dbReference type="ARBA" id="ARBA00022741"/>
    </source>
</evidence>
<dbReference type="GeneID" id="4490847"/>
<keyword evidence="14 16" id="KW-0472">Membrane</keyword>
<comment type="subunit">
    <text evidence="16">Monomer and homodimer. Part of the essential Sec protein translocation apparatus which comprises SecA, SecYEG and auxiliary proteins SecDF-YajC and YidC.</text>
</comment>
<dbReference type="PANTHER" id="PTHR30612">
    <property type="entry name" value="SECA INNER MEMBRANE COMPONENT OF SEC PROTEIN SECRETION SYSTEM"/>
    <property type="match status" value="1"/>
</dbReference>
<dbReference type="InterPro" id="IPR020937">
    <property type="entry name" value="SecA_CS"/>
</dbReference>
<dbReference type="SMART" id="SM00958">
    <property type="entry name" value="SecA_PP_bind"/>
    <property type="match status" value="1"/>
</dbReference>
<dbReference type="AlphaFoldDB" id="A0AAQ2MDM9"/>
<dbReference type="Gene3D" id="3.90.1440.10">
    <property type="entry name" value="SecA, preprotein cross-linking domain"/>
    <property type="match status" value="1"/>
</dbReference>
<dbReference type="CDD" id="cd17928">
    <property type="entry name" value="DEXDc_SecA"/>
    <property type="match status" value="1"/>
</dbReference>
<feature type="binding site" evidence="16">
    <location>
        <begin position="105"/>
        <end position="109"/>
    </location>
    <ligand>
        <name>ATP</name>
        <dbReference type="ChEBI" id="CHEBI:30616"/>
    </ligand>
</feature>
<dbReference type="InterPro" id="IPR011116">
    <property type="entry name" value="SecA_Wing/Scaffold"/>
</dbReference>
<dbReference type="SMART" id="SM00957">
    <property type="entry name" value="SecA_DEAD"/>
    <property type="match status" value="1"/>
</dbReference>
<dbReference type="GO" id="GO:0065002">
    <property type="term" value="P:intracellular protein transmembrane transport"/>
    <property type="evidence" value="ECO:0007669"/>
    <property type="project" value="UniProtKB-UniRule"/>
</dbReference>
<evidence type="ECO:0000256" key="9">
    <source>
        <dbReference type="ARBA" id="ARBA00022833"/>
    </source>
</evidence>
<keyword evidence="3 16" id="KW-0813">Transport</keyword>
<dbReference type="GO" id="GO:0006605">
    <property type="term" value="P:protein targeting"/>
    <property type="evidence" value="ECO:0007669"/>
    <property type="project" value="UniProtKB-UniRule"/>
</dbReference>
<dbReference type="GO" id="GO:0017038">
    <property type="term" value="P:protein import"/>
    <property type="evidence" value="ECO:0007669"/>
    <property type="project" value="InterPro"/>
</dbReference>
<dbReference type="CDD" id="cd18803">
    <property type="entry name" value="SF2_C_secA"/>
    <property type="match status" value="1"/>
</dbReference>
<dbReference type="SUPFAM" id="SSF81767">
    <property type="entry name" value="Pre-protein crosslinking domain of SecA"/>
    <property type="match status" value="1"/>
</dbReference>
<dbReference type="GO" id="GO:0005829">
    <property type="term" value="C:cytosol"/>
    <property type="evidence" value="ECO:0007669"/>
    <property type="project" value="TreeGrafter"/>
</dbReference>
<feature type="domain" description="SecA family profile" evidence="20">
    <location>
        <begin position="3"/>
        <end position="619"/>
    </location>
</feature>
<dbReference type="Pfam" id="PF21090">
    <property type="entry name" value="P-loop_SecA"/>
    <property type="match status" value="1"/>
</dbReference>
<comment type="subcellular location">
    <subcellularLocation>
        <location evidence="16">Cell membrane</location>
        <topology evidence="16">Peripheral membrane protein</topology>
        <orientation evidence="16">Cytoplasmic side</orientation>
    </subcellularLocation>
    <subcellularLocation>
        <location evidence="16">Cytoplasm</location>
    </subcellularLocation>
    <text evidence="16">Distribution is 50-50.</text>
</comment>
<comment type="function">
    <text evidence="16">Part of the Sec protein translocase complex. Interacts with the SecYEG preprotein conducting channel. Has a central role in coupling the hydrolysis of ATP to the transfer of proteins into and across the cell membrane, serving both as a receptor for the preprotein-SecB complex and as an ATP-driven molecular motor driving the stepwise translocation of polypeptide chains across the membrane.</text>
</comment>
<evidence type="ECO:0000256" key="10">
    <source>
        <dbReference type="ARBA" id="ARBA00022840"/>
    </source>
</evidence>
<comment type="catalytic activity">
    <reaction evidence="15 16">
        <text>ATP + H2O + cellular proteinSide 1 = ADP + phosphate + cellular proteinSide 2.</text>
        <dbReference type="EC" id="7.4.2.8"/>
    </reaction>
</comment>
<dbReference type="HAMAP" id="MF_01382">
    <property type="entry name" value="SecA"/>
    <property type="match status" value="1"/>
</dbReference>
<dbReference type="InterPro" id="IPR014018">
    <property type="entry name" value="SecA_motor_DEAD"/>
</dbReference>
<name>A0AAQ2MDM9_AERHY</name>
<dbReference type="PRINTS" id="PR00906">
    <property type="entry name" value="SECA"/>
</dbReference>
<reference evidence="23" key="2">
    <citation type="submission" date="2018-02" db="EMBL/GenBank/DDBJ databases">
        <title>Phenotypic characterization and whole genome analysis of multidrug-resistant, extended-spectrum beta-lactamase-producing bacteria isolated from dogs in Germany.</title>
        <authorList>
            <person name="Williamson C."/>
        </authorList>
    </citation>
    <scope>NUCLEOTIDE SEQUENCE [LARGE SCALE GENOMIC DNA]</scope>
    <source>
        <strain evidence="23">AFG_SD03_1510_Ahy_093</strain>
    </source>
</reference>
<dbReference type="SUPFAM" id="SSF81886">
    <property type="entry name" value="Helical scaffold and wing domains of SecA"/>
    <property type="match status" value="1"/>
</dbReference>
<dbReference type="NCBIfam" id="TIGR00963">
    <property type="entry name" value="secA"/>
    <property type="match status" value="1"/>
</dbReference>
<keyword evidence="7" id="KW-0479">Metal-binding</keyword>
<dbReference type="FunFam" id="1.10.3060.10:FF:000001">
    <property type="entry name" value="Preprotein translocase subunit SecA"/>
    <property type="match status" value="1"/>
</dbReference>
<feature type="domain" description="Helicase ATP-binding" evidence="19">
    <location>
        <begin position="89"/>
        <end position="247"/>
    </location>
</feature>
<keyword evidence="6" id="KW-0997">Cell inner membrane</keyword>
<dbReference type="InterPro" id="IPR011130">
    <property type="entry name" value="SecA_preprotein_X-link_dom"/>
</dbReference>
<evidence type="ECO:0000256" key="15">
    <source>
        <dbReference type="ARBA" id="ARBA00034006"/>
    </source>
</evidence>
<evidence type="ECO:0000313" key="21">
    <source>
        <dbReference type="EMBL" id="RCF50103.1"/>
    </source>
</evidence>
<feature type="binding site" evidence="16">
    <location>
        <position position="87"/>
    </location>
    <ligand>
        <name>ATP</name>
        <dbReference type="ChEBI" id="CHEBI:30616"/>
    </ligand>
</feature>
<evidence type="ECO:0000313" key="22">
    <source>
        <dbReference type="EMBL" id="WEE26574.1"/>
    </source>
</evidence>
<dbReference type="Pfam" id="PF01043">
    <property type="entry name" value="SecA_PP_bind"/>
    <property type="match status" value="1"/>
</dbReference>
<dbReference type="EMBL" id="PUTQ01000011">
    <property type="protein sequence ID" value="RCF50103.1"/>
    <property type="molecule type" value="Genomic_DNA"/>
</dbReference>
<evidence type="ECO:0000256" key="5">
    <source>
        <dbReference type="ARBA" id="ARBA00022490"/>
    </source>
</evidence>
<dbReference type="InterPro" id="IPR011115">
    <property type="entry name" value="SecA_DEAD"/>
</dbReference>
<evidence type="ECO:0000256" key="16">
    <source>
        <dbReference type="HAMAP-Rule" id="MF_01382"/>
    </source>
</evidence>
<dbReference type="InterPro" id="IPR014001">
    <property type="entry name" value="Helicase_ATP-bd"/>
</dbReference>
<dbReference type="PANTHER" id="PTHR30612:SF0">
    <property type="entry name" value="CHLOROPLAST PROTEIN-TRANSPORTING ATPASE"/>
    <property type="match status" value="1"/>
</dbReference>
<evidence type="ECO:0000256" key="11">
    <source>
        <dbReference type="ARBA" id="ARBA00022927"/>
    </source>
</evidence>
<dbReference type="Pfam" id="PF07516">
    <property type="entry name" value="SecA_SW"/>
    <property type="match status" value="1"/>
</dbReference>
<evidence type="ECO:0000256" key="13">
    <source>
        <dbReference type="ARBA" id="ARBA00023010"/>
    </source>
</evidence>
<dbReference type="InterPro" id="IPR036266">
    <property type="entry name" value="SecA_Wing/Scaffold_sf"/>
</dbReference>
<dbReference type="SMR" id="A0AAQ2MDM9"/>
<feature type="region of interest" description="Disordered" evidence="18">
    <location>
        <begin position="875"/>
        <end position="897"/>
    </location>
</feature>
<dbReference type="Gene3D" id="3.40.50.300">
    <property type="entry name" value="P-loop containing nucleotide triphosphate hydrolases"/>
    <property type="match status" value="2"/>
</dbReference>
<reference evidence="22" key="4">
    <citation type="submission" date="2023-02" db="EMBL/GenBank/DDBJ databases">
        <title>The sequence of Aeromonas hydrophila K533.</title>
        <authorList>
            <person name="Luo X."/>
        </authorList>
    </citation>
    <scope>NUCLEOTIDE SEQUENCE</scope>
    <source>
        <strain evidence="22">K533</strain>
    </source>
</reference>
<dbReference type="GO" id="GO:0043952">
    <property type="term" value="P:protein transport by the Sec complex"/>
    <property type="evidence" value="ECO:0007669"/>
    <property type="project" value="UniProtKB-ARBA"/>
</dbReference>